<proteinExistence type="predicted"/>
<sequence>MEAVSTFGEGTKSMEGNYIEYAQDYGYYWFGPLPENLEITRGIHYRFLLKLASFMLCRSPQVVPNRTFIRNSSSAKDFGNTRFSKGNIFRYDDRIDAAQNYDLIRCMAHEIMAHLLAPKVHGPDQIEEWLYEGIANAFSICLPFRPPIQFRDGKYHQATLNMLCQKYYTSPMLHAGFEELQAQATNNEYAREQLSARAWAFVVCTDFRARDLVGGKVGGVQQRPVEDLAVKVMIKSRHEGKPYGLQQWFERLEPLMGDESKALFTKMDKGEVFVFRSKHWCQNS</sequence>
<evidence type="ECO:0000313" key="2">
    <source>
        <dbReference type="Proteomes" id="UP000256328"/>
    </source>
</evidence>
<keyword evidence="2" id="KW-1185">Reference proteome</keyword>
<evidence type="ECO:0000313" key="1">
    <source>
        <dbReference type="EMBL" id="RDW75988.1"/>
    </source>
</evidence>
<accession>A0A3D8RPW0</accession>
<dbReference type="OrthoDB" id="3512661at2759"/>
<reference evidence="1 2" key="1">
    <citation type="journal article" date="2018" name="IMA Fungus">
        <title>IMA Genome-F 9: Draft genome sequence of Annulohypoxylon stygium, Aspergillus mulundensis, Berkeleyomyces basicola (syn. Thielaviopsis basicola), Ceratocystis smalleyi, two Cercospora beticola strains, Coleophoma cylindrospora, Fusarium fracticaudum, Phialophora cf. hyalina, and Morchella septimelata.</title>
        <authorList>
            <person name="Wingfield B.D."/>
            <person name="Bills G.F."/>
            <person name="Dong Y."/>
            <person name="Huang W."/>
            <person name="Nel W.J."/>
            <person name="Swalarsk-Parry B.S."/>
            <person name="Vaghefi N."/>
            <person name="Wilken P.M."/>
            <person name="An Z."/>
            <person name="de Beer Z.W."/>
            <person name="De Vos L."/>
            <person name="Chen L."/>
            <person name="Duong T.A."/>
            <person name="Gao Y."/>
            <person name="Hammerbacher A."/>
            <person name="Kikkert J.R."/>
            <person name="Li Y."/>
            <person name="Li H."/>
            <person name="Li K."/>
            <person name="Li Q."/>
            <person name="Liu X."/>
            <person name="Ma X."/>
            <person name="Naidoo K."/>
            <person name="Pethybridge S.J."/>
            <person name="Sun J."/>
            <person name="Steenkamp E.T."/>
            <person name="van der Nest M.A."/>
            <person name="van Wyk S."/>
            <person name="Wingfield M.J."/>
            <person name="Xiong C."/>
            <person name="Yue Q."/>
            <person name="Zhang X."/>
        </authorList>
    </citation>
    <scope>NUCLEOTIDE SEQUENCE [LARGE SCALE GENOMIC DNA]</scope>
    <source>
        <strain evidence="1 2">BP5796</strain>
    </source>
</reference>
<organism evidence="1 2">
    <name type="scientific">Coleophoma crateriformis</name>
    <dbReference type="NCBI Taxonomy" id="565419"/>
    <lineage>
        <taxon>Eukaryota</taxon>
        <taxon>Fungi</taxon>
        <taxon>Dikarya</taxon>
        <taxon>Ascomycota</taxon>
        <taxon>Pezizomycotina</taxon>
        <taxon>Leotiomycetes</taxon>
        <taxon>Helotiales</taxon>
        <taxon>Dermateaceae</taxon>
        <taxon>Coleophoma</taxon>
    </lineage>
</organism>
<gene>
    <name evidence="1" type="ORF">BP5796_06809</name>
</gene>
<dbReference type="EMBL" id="PDLN01000009">
    <property type="protein sequence ID" value="RDW75988.1"/>
    <property type="molecule type" value="Genomic_DNA"/>
</dbReference>
<comment type="caution">
    <text evidence="1">The sequence shown here is derived from an EMBL/GenBank/DDBJ whole genome shotgun (WGS) entry which is preliminary data.</text>
</comment>
<name>A0A3D8RPW0_9HELO</name>
<protein>
    <submittedName>
        <fullName evidence="1">Uncharacterized protein</fullName>
    </submittedName>
</protein>
<dbReference type="AlphaFoldDB" id="A0A3D8RPW0"/>
<dbReference type="Proteomes" id="UP000256328">
    <property type="component" value="Unassembled WGS sequence"/>
</dbReference>